<feature type="transmembrane region" description="Helical" evidence="5">
    <location>
        <begin position="59"/>
        <end position="78"/>
    </location>
</feature>
<dbReference type="SUPFAM" id="SSF103481">
    <property type="entry name" value="Multidrug resistance efflux transporter EmrE"/>
    <property type="match status" value="1"/>
</dbReference>
<dbReference type="EMBL" id="CP009056">
    <property type="protein sequence ID" value="AJA44211.1"/>
    <property type="molecule type" value="Genomic_DNA"/>
</dbReference>
<evidence type="ECO:0000256" key="3">
    <source>
        <dbReference type="ARBA" id="ARBA00022989"/>
    </source>
</evidence>
<evidence type="ECO:0000313" key="9">
    <source>
        <dbReference type="Proteomes" id="UP000247838"/>
    </source>
</evidence>
<organism evidence="6 8">
    <name type="scientific">Frischella perrara</name>
    <dbReference type="NCBI Taxonomy" id="1267021"/>
    <lineage>
        <taxon>Bacteria</taxon>
        <taxon>Pseudomonadati</taxon>
        <taxon>Pseudomonadota</taxon>
        <taxon>Gammaproteobacteria</taxon>
        <taxon>Orbales</taxon>
        <taxon>Orbaceae</taxon>
        <taxon>Frischella</taxon>
    </lineage>
</organism>
<dbReference type="InterPro" id="IPR003844">
    <property type="entry name" value="UPF0060"/>
</dbReference>
<evidence type="ECO:0000256" key="2">
    <source>
        <dbReference type="ARBA" id="ARBA00022692"/>
    </source>
</evidence>
<dbReference type="GO" id="GO:0005886">
    <property type="term" value="C:plasma membrane"/>
    <property type="evidence" value="ECO:0007669"/>
    <property type="project" value="UniProtKB-SubCell"/>
</dbReference>
<keyword evidence="2 5" id="KW-0812">Transmembrane</keyword>
<comment type="subcellular location">
    <subcellularLocation>
        <location evidence="5">Cell membrane</location>
        <topology evidence="5">Multi-pass membrane protein</topology>
    </subcellularLocation>
</comment>
<reference evidence="6 8" key="1">
    <citation type="journal article" date="2014" name="Appl. Environ. Microbiol.">
        <title>Gut symbionts from distinct hosts exhibit genotoxic activity via divergent colibactin biosynthetic pathways.</title>
        <authorList>
            <person name="Engel P."/>
            <person name="Vizcaino M.I."/>
            <person name="Crawford J.M."/>
        </authorList>
    </citation>
    <scope>NUCLEOTIDE SEQUENCE [LARGE SCALE GENOMIC DNA]</scope>
    <source>
        <strain evidence="6 8">PEB0191</strain>
    </source>
</reference>
<dbReference type="InterPro" id="IPR037185">
    <property type="entry name" value="EmrE-like"/>
</dbReference>
<dbReference type="PANTHER" id="PTHR36116">
    <property type="entry name" value="UPF0060 MEMBRANE PROTEIN YNFA"/>
    <property type="match status" value="1"/>
</dbReference>
<dbReference type="Proteomes" id="UP000030901">
    <property type="component" value="Chromosome"/>
</dbReference>
<proteinExistence type="inferred from homology"/>
<dbReference type="Pfam" id="PF02694">
    <property type="entry name" value="UPF0060"/>
    <property type="match status" value="1"/>
</dbReference>
<keyword evidence="8" id="KW-1185">Reference proteome</keyword>
<dbReference type="RefSeq" id="WP_039103587.1">
    <property type="nucleotide sequence ID" value="NZ_CALYQC010000008.1"/>
</dbReference>
<keyword evidence="3 5" id="KW-1133">Transmembrane helix</keyword>
<keyword evidence="1 5" id="KW-1003">Cell membrane</keyword>
<dbReference type="AlphaFoldDB" id="A0A0A7S4I5"/>
<dbReference type="KEGG" id="fpp:FPB0191_00373"/>
<dbReference type="NCBIfam" id="NF002586">
    <property type="entry name" value="PRK02237.1"/>
    <property type="match status" value="1"/>
</dbReference>
<evidence type="ECO:0000256" key="4">
    <source>
        <dbReference type="ARBA" id="ARBA00023136"/>
    </source>
</evidence>
<protein>
    <submittedName>
        <fullName evidence="7">YnfA family protein</fullName>
    </submittedName>
</protein>
<evidence type="ECO:0000313" key="8">
    <source>
        <dbReference type="Proteomes" id="UP000030901"/>
    </source>
</evidence>
<evidence type="ECO:0000313" key="6">
    <source>
        <dbReference type="EMBL" id="AJA44211.1"/>
    </source>
</evidence>
<evidence type="ECO:0000313" key="7">
    <source>
        <dbReference type="EMBL" id="PXY96543.1"/>
    </source>
</evidence>
<feature type="transmembrane region" description="Helical" evidence="5">
    <location>
        <begin position="6"/>
        <end position="26"/>
    </location>
</feature>
<reference evidence="7 9" key="2">
    <citation type="submission" date="2018-05" db="EMBL/GenBank/DDBJ databases">
        <title>Reference genomes for bee gut microbiota database.</title>
        <authorList>
            <person name="Ellegaard K.M."/>
        </authorList>
    </citation>
    <scope>NUCLEOTIDE SEQUENCE [LARGE SCALE GENOMIC DNA]</scope>
    <source>
        <strain evidence="7 9">ESL0167</strain>
    </source>
</reference>
<keyword evidence="4 5" id="KW-0472">Membrane</keyword>
<evidence type="ECO:0000256" key="1">
    <source>
        <dbReference type="ARBA" id="ARBA00022475"/>
    </source>
</evidence>
<evidence type="ECO:0000256" key="5">
    <source>
        <dbReference type="HAMAP-Rule" id="MF_00010"/>
    </source>
</evidence>
<dbReference type="Proteomes" id="UP000247838">
    <property type="component" value="Unassembled WGS sequence"/>
</dbReference>
<dbReference type="EMBL" id="QGLM01000005">
    <property type="protein sequence ID" value="PXY96543.1"/>
    <property type="molecule type" value="Genomic_DNA"/>
</dbReference>
<name>A0A0A7S4I5_FRIPE</name>
<accession>A0A0A7S4I5</accession>
<comment type="similarity">
    <text evidence="5">Belongs to the UPF0060 family.</text>
</comment>
<gene>
    <name evidence="7" type="ORF">DKK76_01760</name>
    <name evidence="6" type="ORF">FPB0191_00373</name>
</gene>
<dbReference type="OrthoDB" id="123240at2"/>
<feature type="transmembrane region" description="Helical" evidence="5">
    <location>
        <begin position="33"/>
        <end position="53"/>
    </location>
</feature>
<dbReference type="PANTHER" id="PTHR36116:SF1">
    <property type="entry name" value="UPF0060 MEMBRANE PROTEIN YNFA"/>
    <property type="match status" value="1"/>
</dbReference>
<feature type="transmembrane region" description="Helical" evidence="5">
    <location>
        <begin position="85"/>
        <end position="105"/>
    </location>
</feature>
<dbReference type="HAMAP" id="MF_00010">
    <property type="entry name" value="UPF0060"/>
    <property type="match status" value="1"/>
</dbReference>
<sequence length="108" mass="12312">MLKIIILFIITALAEIMGCYFVYRWYHKTAPSWVLALAAVSLIIFSWLLTLHPQASGRIYATYGGIYIIMSLVWLRFIDQVKLSAFDWIGACTILIGTLIIILGWRSV</sequence>
<dbReference type="HOGENOM" id="CLU_117653_2_1_6"/>